<reference evidence="5" key="1">
    <citation type="journal article" date="2014" name="Int. J. Syst. Evol. Microbiol.">
        <title>Complete genome sequence of Corynebacterium casei LMG S-19264T (=DSM 44701T), isolated from a smear-ripened cheese.</title>
        <authorList>
            <consortium name="US DOE Joint Genome Institute (JGI-PGF)"/>
            <person name="Walter F."/>
            <person name="Albersmeier A."/>
            <person name="Kalinowski J."/>
            <person name="Ruckert C."/>
        </authorList>
    </citation>
    <scope>NUCLEOTIDE SEQUENCE</scope>
    <source>
        <strain evidence="5">CGMCC 1.12408</strain>
    </source>
</reference>
<dbReference type="InterPro" id="IPR027417">
    <property type="entry name" value="P-loop_NTPase"/>
</dbReference>
<dbReference type="GO" id="GO:0005524">
    <property type="term" value="F:ATP binding"/>
    <property type="evidence" value="ECO:0007669"/>
    <property type="project" value="UniProtKB-KW"/>
</dbReference>
<dbReference type="PROSITE" id="PS50893">
    <property type="entry name" value="ABC_TRANSPORTER_2"/>
    <property type="match status" value="1"/>
</dbReference>
<protein>
    <submittedName>
        <fullName evidence="5">ABC transporter ATP-binding protein</fullName>
    </submittedName>
</protein>
<dbReference type="InterPro" id="IPR051782">
    <property type="entry name" value="ABC_Transporter_VariousFunc"/>
</dbReference>
<dbReference type="InterPro" id="IPR003439">
    <property type="entry name" value="ABC_transporter-like_ATP-bd"/>
</dbReference>
<dbReference type="EMBL" id="BMEY01000015">
    <property type="protein sequence ID" value="GGA82748.1"/>
    <property type="molecule type" value="Genomic_DNA"/>
</dbReference>
<comment type="caution">
    <text evidence="5">The sequence shown here is derived from an EMBL/GenBank/DDBJ whole genome shotgun (WGS) entry which is preliminary data.</text>
</comment>
<keyword evidence="2" id="KW-0547">Nucleotide-binding</keyword>
<evidence type="ECO:0000259" key="4">
    <source>
        <dbReference type="PROSITE" id="PS50893"/>
    </source>
</evidence>
<evidence type="ECO:0000256" key="2">
    <source>
        <dbReference type="ARBA" id="ARBA00022741"/>
    </source>
</evidence>
<name>A0A916S497_9BACI</name>
<keyword evidence="3 5" id="KW-0067">ATP-binding</keyword>
<dbReference type="SUPFAM" id="SSF52540">
    <property type="entry name" value="P-loop containing nucleoside triphosphate hydrolases"/>
    <property type="match status" value="1"/>
</dbReference>
<gene>
    <name evidence="5" type="ORF">GCM10008025_27360</name>
</gene>
<proteinExistence type="predicted"/>
<dbReference type="InterPro" id="IPR003593">
    <property type="entry name" value="AAA+_ATPase"/>
</dbReference>
<evidence type="ECO:0000256" key="3">
    <source>
        <dbReference type="ARBA" id="ARBA00022840"/>
    </source>
</evidence>
<dbReference type="PANTHER" id="PTHR42939:SF3">
    <property type="entry name" value="ABC TRANSPORTER ATP-BINDING COMPONENT"/>
    <property type="match status" value="1"/>
</dbReference>
<evidence type="ECO:0000313" key="5">
    <source>
        <dbReference type="EMBL" id="GGA82748.1"/>
    </source>
</evidence>
<dbReference type="Proteomes" id="UP000613512">
    <property type="component" value="Unassembled WGS sequence"/>
</dbReference>
<dbReference type="CDD" id="cd03230">
    <property type="entry name" value="ABC_DR_subfamily_A"/>
    <property type="match status" value="1"/>
</dbReference>
<organism evidence="5 6">
    <name type="scientific">Ornithinibacillus halotolerans</name>
    <dbReference type="NCBI Taxonomy" id="1274357"/>
    <lineage>
        <taxon>Bacteria</taxon>
        <taxon>Bacillati</taxon>
        <taxon>Bacillota</taxon>
        <taxon>Bacilli</taxon>
        <taxon>Bacillales</taxon>
        <taxon>Bacillaceae</taxon>
        <taxon>Ornithinibacillus</taxon>
    </lineage>
</organism>
<dbReference type="Gene3D" id="3.40.50.300">
    <property type="entry name" value="P-loop containing nucleotide triphosphate hydrolases"/>
    <property type="match status" value="1"/>
</dbReference>
<keyword evidence="6" id="KW-1185">Reference proteome</keyword>
<dbReference type="GO" id="GO:0016887">
    <property type="term" value="F:ATP hydrolysis activity"/>
    <property type="evidence" value="ECO:0007669"/>
    <property type="project" value="InterPro"/>
</dbReference>
<sequence length="286" mass="32867">MNSLLYIEHLEKRIDEFHLGPINLEIEPGTITALVGNNGSGKSTFLKLIMNLAKPEKGNIKVNNIFTHGENEDWKNSVAYLPQTVLGWDAFTGNTLKELIKALYPNWDEELFLKMVNLFEIPLNKKFSKLSQGVQQKLNLALTLPRNAPLLLLDEPTYFMDIPSKKILMDLIVDWMEPGDRSIIIASHQIDDIRKLSDYLFVLHNGKFLGHFEKEELIENYARYWITSSLEDATIPGVVLQEGNVIISNRISETENYLESQNIKWNKRNTLELDDIITLLLTQNKQ</sequence>
<dbReference type="AlphaFoldDB" id="A0A916S497"/>
<accession>A0A916S497</accession>
<evidence type="ECO:0000256" key="1">
    <source>
        <dbReference type="ARBA" id="ARBA00022448"/>
    </source>
</evidence>
<keyword evidence="1" id="KW-0813">Transport</keyword>
<dbReference type="PANTHER" id="PTHR42939">
    <property type="entry name" value="ABC TRANSPORTER ATP-BINDING PROTEIN ALBC-RELATED"/>
    <property type="match status" value="1"/>
</dbReference>
<dbReference type="RefSeq" id="WP_188385235.1">
    <property type="nucleotide sequence ID" value="NZ_BMEY01000015.1"/>
</dbReference>
<dbReference type="Pfam" id="PF00005">
    <property type="entry name" value="ABC_tran"/>
    <property type="match status" value="1"/>
</dbReference>
<evidence type="ECO:0000313" key="6">
    <source>
        <dbReference type="Proteomes" id="UP000613512"/>
    </source>
</evidence>
<reference evidence="5" key="2">
    <citation type="submission" date="2020-09" db="EMBL/GenBank/DDBJ databases">
        <authorList>
            <person name="Sun Q."/>
            <person name="Zhou Y."/>
        </authorList>
    </citation>
    <scope>NUCLEOTIDE SEQUENCE</scope>
    <source>
        <strain evidence="5">CGMCC 1.12408</strain>
    </source>
</reference>
<dbReference type="SMART" id="SM00382">
    <property type="entry name" value="AAA"/>
    <property type="match status" value="1"/>
</dbReference>
<feature type="domain" description="ABC transporter" evidence="4">
    <location>
        <begin position="4"/>
        <end position="230"/>
    </location>
</feature>